<accession>A0ABW5ZDG9</accession>
<proteinExistence type="predicted"/>
<dbReference type="Proteomes" id="UP001597549">
    <property type="component" value="Unassembled WGS sequence"/>
</dbReference>
<reference evidence="2" key="1">
    <citation type="journal article" date="2019" name="Int. J. Syst. Evol. Microbiol.">
        <title>The Global Catalogue of Microorganisms (GCM) 10K type strain sequencing project: providing services to taxonomists for standard genome sequencing and annotation.</title>
        <authorList>
            <consortium name="The Broad Institute Genomics Platform"/>
            <consortium name="The Broad Institute Genome Sequencing Center for Infectious Disease"/>
            <person name="Wu L."/>
            <person name="Ma J."/>
        </authorList>
    </citation>
    <scope>NUCLEOTIDE SEQUENCE [LARGE SCALE GENOMIC DNA]</scope>
    <source>
        <strain evidence="2">KCTC 52644</strain>
    </source>
</reference>
<evidence type="ECO:0000313" key="2">
    <source>
        <dbReference type="Proteomes" id="UP001597549"/>
    </source>
</evidence>
<gene>
    <name evidence="1" type="ORF">ACFSX9_15480</name>
</gene>
<name>A0ABW5ZDG9_9FLAO</name>
<dbReference type="EMBL" id="JBHUOL010000022">
    <property type="protein sequence ID" value="MFD2910131.1"/>
    <property type="molecule type" value="Genomic_DNA"/>
</dbReference>
<organism evidence="1 2">
    <name type="scientific">Flavobacterium ardleyense</name>
    <dbReference type="NCBI Taxonomy" id="2038737"/>
    <lineage>
        <taxon>Bacteria</taxon>
        <taxon>Pseudomonadati</taxon>
        <taxon>Bacteroidota</taxon>
        <taxon>Flavobacteriia</taxon>
        <taxon>Flavobacteriales</taxon>
        <taxon>Flavobacteriaceae</taxon>
        <taxon>Flavobacterium</taxon>
    </lineage>
</organism>
<comment type="caution">
    <text evidence="1">The sequence shown here is derived from an EMBL/GenBank/DDBJ whole genome shotgun (WGS) entry which is preliminary data.</text>
</comment>
<evidence type="ECO:0000313" key="1">
    <source>
        <dbReference type="EMBL" id="MFD2910131.1"/>
    </source>
</evidence>
<sequence>MRKVFYKKMTSEITEIKLTENGFSLNETFGAKANLFKWNEINNIHFSENNENVIIEKSDKKFVLKNCNIGWYDLIQNVPLNFTNFDFAYVKNFIESLKPCKICGIVALNKNECIVCENVPWNSAMTETEIDYIKTKQLDFYSESINEKREIKKIAEPEHGFKADKNWKLYI</sequence>
<keyword evidence="2" id="KW-1185">Reference proteome</keyword>
<protein>
    <submittedName>
        <fullName evidence="1">Uncharacterized protein</fullName>
    </submittedName>
</protein>
<dbReference type="RefSeq" id="WP_379809314.1">
    <property type="nucleotide sequence ID" value="NZ_JBHUOL010000022.1"/>
</dbReference>